<keyword evidence="2" id="KW-0677">Repeat</keyword>
<feature type="domain" description="Calx-beta" evidence="4">
    <location>
        <begin position="261"/>
        <end position="342"/>
    </location>
</feature>
<dbReference type="AlphaFoldDB" id="A0A0G2HIS5"/>
<keyword evidence="1" id="KW-0732">Signal</keyword>
<dbReference type="Proteomes" id="UP000035067">
    <property type="component" value="Unassembled WGS sequence"/>
</dbReference>
<dbReference type="InterPro" id="IPR003644">
    <property type="entry name" value="Calx_beta"/>
</dbReference>
<dbReference type="PATRIC" id="fig|1604020.3.peg.884"/>
<dbReference type="EMBL" id="JXQG01000106">
    <property type="protein sequence ID" value="KKZ10248.1"/>
    <property type="molecule type" value="Genomic_DNA"/>
</dbReference>
<accession>A0A0G2HIS5</accession>
<dbReference type="GO" id="GO:0016020">
    <property type="term" value="C:membrane"/>
    <property type="evidence" value="ECO:0007669"/>
    <property type="project" value="InterPro"/>
</dbReference>
<dbReference type="Gene3D" id="2.60.40.2030">
    <property type="match status" value="2"/>
</dbReference>
<gene>
    <name evidence="5" type="ORF">TE42_10540</name>
</gene>
<dbReference type="InterPro" id="IPR038081">
    <property type="entry name" value="CalX-like_sf"/>
</dbReference>
<evidence type="ECO:0000259" key="4">
    <source>
        <dbReference type="Pfam" id="PF03160"/>
    </source>
</evidence>
<dbReference type="GO" id="GO:0007154">
    <property type="term" value="P:cell communication"/>
    <property type="evidence" value="ECO:0007669"/>
    <property type="project" value="InterPro"/>
</dbReference>
<evidence type="ECO:0000313" key="5">
    <source>
        <dbReference type="EMBL" id="KKZ10248.1"/>
    </source>
</evidence>
<evidence type="ECO:0000256" key="3">
    <source>
        <dbReference type="ARBA" id="ARBA00022837"/>
    </source>
</evidence>
<dbReference type="InterPro" id="IPR028059">
    <property type="entry name" value="SWM_rpt"/>
</dbReference>
<evidence type="ECO:0000256" key="1">
    <source>
        <dbReference type="ARBA" id="ARBA00022729"/>
    </source>
</evidence>
<proteinExistence type="predicted"/>
<reference evidence="5 6" key="1">
    <citation type="submission" date="2015-01" db="EMBL/GenBank/DDBJ databases">
        <title>Lifestyle Evolution in Cyanobacterial Symbionts of Sponges.</title>
        <authorList>
            <person name="Burgsdorf I."/>
            <person name="Slaby B.M."/>
            <person name="Handley K.M."/>
            <person name="Haber M."/>
            <person name="Blom J."/>
            <person name="Marshall C.W."/>
            <person name="Gilbert J.A."/>
            <person name="Hentschel U."/>
            <person name="Steindler L."/>
        </authorList>
    </citation>
    <scope>NUCLEOTIDE SEQUENCE [LARGE SCALE GENOMIC DNA]</scope>
    <source>
        <strain evidence="5">SP3</strain>
    </source>
</reference>
<dbReference type="Pfam" id="PF13753">
    <property type="entry name" value="SWM_repeat"/>
    <property type="match status" value="1"/>
</dbReference>
<dbReference type="SUPFAM" id="SSF141072">
    <property type="entry name" value="CalX-like"/>
    <property type="match status" value="2"/>
</dbReference>
<dbReference type="Gene3D" id="2.60.40.2700">
    <property type="match status" value="1"/>
</dbReference>
<sequence>MDNTAPTIVRALATGTSLSITFTDDLASSARLANAAFTVKKTVSGVEQAVTLIGSPSISGKVVTLTLSSEVISSDTDVKVSYTVPVTDNDNRLEDLLGNEVNGFTDRAVINMAANTPATGEPVIEGFYLTGYQLTAGLGTIADADGLPGTIFPVSYSLQWVRQDNRNGGNEETVGTGQTYTLVSDDEDKYIALHVTFTDNEGFPETHSVVTSDTVQPYVQLYIAFPPVSEPYKVNEGETLTLTAQLEYTDGSPAPAPFGFSVWFSSVDDEATASDDYSAVSHSYTIAKGATTIDNVTVQTIQDDASEGDENFLVNIDSRSNYGWLQIVNAREAATVRIIDDDDPEELAVSSSDVNVDEGSEAAYTVALAAPPAADVTVSVASDDTTAATVAPASLTFTTANWSEAQTVTVTGVEDTDQGDESVTITHSGTKVAAKTVTVTVRDTTRTRQNEIAIQVYTSYDYNEPSYIDPSNIPESGTANITIGIDWPQIWLRQPNFSPPSLVDGKIVFTAETLGMGKHQSATATEGVDFTATSQTFTYDSSLEPNDQVFDSSMRLFTLSVPITSDMVDEGIETFAVKLTLDLENTNIALNNDAVQNSYWLMPPGQQGYTLFEIKDAPCATFRIPHPPKTVAEGEKGEFVVFAQADRDLTIAVRLDGLG</sequence>
<evidence type="ECO:0000313" key="6">
    <source>
        <dbReference type="Proteomes" id="UP000035067"/>
    </source>
</evidence>
<feature type="non-terminal residue" evidence="5">
    <location>
        <position position="659"/>
    </location>
</feature>
<organism evidence="5 6">
    <name type="scientific">Candidatus Synechococcus spongiarum SP3</name>
    <dbReference type="NCBI Taxonomy" id="1604020"/>
    <lineage>
        <taxon>Bacteria</taxon>
        <taxon>Bacillati</taxon>
        <taxon>Cyanobacteriota</taxon>
        <taxon>Cyanophyceae</taxon>
        <taxon>Synechococcales</taxon>
        <taxon>Synechococcaceae</taxon>
        <taxon>Synechococcus</taxon>
    </lineage>
</organism>
<feature type="domain" description="Calx-beta" evidence="4">
    <location>
        <begin position="520"/>
        <end position="587"/>
    </location>
</feature>
<keyword evidence="3" id="KW-0106">Calcium</keyword>
<protein>
    <recommendedName>
        <fullName evidence="4">Calx-beta domain-containing protein</fullName>
    </recommendedName>
</protein>
<dbReference type="Pfam" id="PF03160">
    <property type="entry name" value="Calx-beta"/>
    <property type="match status" value="2"/>
</dbReference>
<comment type="caution">
    <text evidence="5">The sequence shown here is derived from an EMBL/GenBank/DDBJ whole genome shotgun (WGS) entry which is preliminary data.</text>
</comment>
<name>A0A0G2HIS5_9SYNE</name>
<evidence type="ECO:0000256" key="2">
    <source>
        <dbReference type="ARBA" id="ARBA00022737"/>
    </source>
</evidence>